<keyword evidence="2" id="KW-1185">Reference proteome</keyword>
<dbReference type="Proteomes" id="UP000467252">
    <property type="component" value="Chromosome"/>
</dbReference>
<sequence>MAAPTYSDLGALLGTPVTAEQGGAALSVVTAMASAYTRGHGFEDGIPNTDIEAVIKTAACRLLSNPSGLLRDETHGPESVSYRSSFTGWSVAERIVLDRYRVKAL</sequence>
<name>A0A7I7UKR5_MYCPV</name>
<proteinExistence type="predicted"/>
<dbReference type="EMBL" id="AP022599">
    <property type="protein sequence ID" value="BBY82022.1"/>
    <property type="molecule type" value="Genomic_DNA"/>
</dbReference>
<organism evidence="1 2">
    <name type="scientific">Mycolicibacterium pulveris</name>
    <name type="common">Mycobacterium pulveris</name>
    <dbReference type="NCBI Taxonomy" id="36813"/>
    <lineage>
        <taxon>Bacteria</taxon>
        <taxon>Bacillati</taxon>
        <taxon>Actinomycetota</taxon>
        <taxon>Actinomycetes</taxon>
        <taxon>Mycobacteriales</taxon>
        <taxon>Mycobacteriaceae</taxon>
        <taxon>Mycolicibacterium</taxon>
    </lineage>
</organism>
<protein>
    <submittedName>
        <fullName evidence="1">Uncharacterized protein</fullName>
    </submittedName>
</protein>
<reference evidence="1 2" key="1">
    <citation type="journal article" date="2019" name="Emerg. Microbes Infect.">
        <title>Comprehensive subspecies identification of 175 nontuberculous mycobacteria species based on 7547 genomic profiles.</title>
        <authorList>
            <person name="Matsumoto Y."/>
            <person name="Kinjo T."/>
            <person name="Motooka D."/>
            <person name="Nabeya D."/>
            <person name="Jung N."/>
            <person name="Uechi K."/>
            <person name="Horii T."/>
            <person name="Iida T."/>
            <person name="Fujita J."/>
            <person name="Nakamura S."/>
        </authorList>
    </citation>
    <scope>NUCLEOTIDE SEQUENCE [LARGE SCALE GENOMIC DNA]</scope>
    <source>
        <strain evidence="1 2">JCM 6370</strain>
    </source>
</reference>
<gene>
    <name evidence="1" type="ORF">MPUL_31800</name>
</gene>
<dbReference type="AlphaFoldDB" id="A0A7I7UKR5"/>
<evidence type="ECO:0000313" key="2">
    <source>
        <dbReference type="Proteomes" id="UP000467252"/>
    </source>
</evidence>
<accession>A0A7I7UKR5</accession>
<evidence type="ECO:0000313" key="1">
    <source>
        <dbReference type="EMBL" id="BBY82022.1"/>
    </source>
</evidence>